<dbReference type="PANTHER" id="PTHR45780">
    <property type="entry name" value="ETHANOLAMINE-PHOSPHATE CYTIDYLYLTRANSFERASE"/>
    <property type="match status" value="1"/>
</dbReference>
<comment type="pathway">
    <text evidence="9">Phospholipid metabolism; phosphatidylethanolamine biosynthesis; phosphatidylethanolamine from ethanolamine: step 2/3.</text>
</comment>
<keyword evidence="4" id="KW-0808">Transferase</keyword>
<evidence type="ECO:0000256" key="2">
    <source>
        <dbReference type="ARBA" id="ARBA00010101"/>
    </source>
</evidence>
<dbReference type="AlphaFoldDB" id="X6LZ87"/>
<evidence type="ECO:0000256" key="12">
    <source>
        <dbReference type="SAM" id="MobiDB-lite"/>
    </source>
</evidence>
<keyword evidence="6" id="KW-0443">Lipid metabolism</keyword>
<dbReference type="Proteomes" id="UP000023152">
    <property type="component" value="Unassembled WGS sequence"/>
</dbReference>
<evidence type="ECO:0000256" key="11">
    <source>
        <dbReference type="ARBA" id="ARBA00031473"/>
    </source>
</evidence>
<organism evidence="14 15">
    <name type="scientific">Reticulomyxa filosa</name>
    <dbReference type="NCBI Taxonomy" id="46433"/>
    <lineage>
        <taxon>Eukaryota</taxon>
        <taxon>Sar</taxon>
        <taxon>Rhizaria</taxon>
        <taxon>Retaria</taxon>
        <taxon>Foraminifera</taxon>
        <taxon>Monothalamids</taxon>
        <taxon>Reticulomyxidae</taxon>
        <taxon>Reticulomyxa</taxon>
    </lineage>
</organism>
<evidence type="ECO:0000256" key="5">
    <source>
        <dbReference type="ARBA" id="ARBA00022695"/>
    </source>
</evidence>
<evidence type="ECO:0000256" key="10">
    <source>
        <dbReference type="ARBA" id="ARBA00024221"/>
    </source>
</evidence>
<comment type="similarity">
    <text evidence="2">Belongs to the cytidylyltransferase family.</text>
</comment>
<keyword evidence="7" id="KW-0594">Phospholipid biosynthesis</keyword>
<evidence type="ECO:0000256" key="4">
    <source>
        <dbReference type="ARBA" id="ARBA00022679"/>
    </source>
</evidence>
<dbReference type="InterPro" id="IPR004821">
    <property type="entry name" value="Cyt_trans-like"/>
</dbReference>
<feature type="region of interest" description="Disordered" evidence="12">
    <location>
        <begin position="93"/>
        <end position="156"/>
    </location>
</feature>
<comment type="pathway">
    <text evidence="1">Lipid metabolism.</text>
</comment>
<sequence length="351" mass="40325">ALGDVLIVGVHSDEEIARNKREPVMKDEERMAMVRACKWTDEVVFDVPYSPTIELIDSSRVRADYVAHGDDIPHDATGKSAYAAVCNRMKIFKRTPGTKRKSKRKIKRKTKNNKAKNNKNKNKNNKNKNKTKDKESKQKEEEEEDDDEEVASGQTSKSGIVSWSQFLATSHRLSAFSNHRVPQANDTVIYIDGSWDLFHPGHIAALKKAKSLGTFLYVGLYDDSTIREKQGKYWPMMSLQERTLNVLSCRYVDEVVIGCPWVVSGDMTNVLNMRVLAVADNVALCPDDLQRYNAVKELVKIEKLVDLESNLRTQDLVERIIKDHNKYSKQNENRVKRELKYITEREYVEEK</sequence>
<name>X6LZ87_RETFI</name>
<evidence type="ECO:0000256" key="9">
    <source>
        <dbReference type="ARBA" id="ARBA00024191"/>
    </source>
</evidence>
<dbReference type="InterPro" id="IPR044608">
    <property type="entry name" value="Ect1/PCYT2"/>
</dbReference>
<dbReference type="GO" id="GO:0005737">
    <property type="term" value="C:cytoplasm"/>
    <property type="evidence" value="ECO:0007669"/>
    <property type="project" value="TreeGrafter"/>
</dbReference>
<evidence type="ECO:0000313" key="14">
    <source>
        <dbReference type="EMBL" id="ETO06452.1"/>
    </source>
</evidence>
<evidence type="ECO:0000256" key="7">
    <source>
        <dbReference type="ARBA" id="ARBA00023209"/>
    </source>
</evidence>
<feature type="domain" description="Cytidyltransferase-like" evidence="13">
    <location>
        <begin position="3"/>
        <end position="79"/>
    </location>
</feature>
<dbReference type="InterPro" id="IPR014729">
    <property type="entry name" value="Rossmann-like_a/b/a_fold"/>
</dbReference>
<evidence type="ECO:0000256" key="6">
    <source>
        <dbReference type="ARBA" id="ARBA00023098"/>
    </source>
</evidence>
<keyword evidence="15" id="KW-1185">Reference proteome</keyword>
<dbReference type="GO" id="GO:0006646">
    <property type="term" value="P:phosphatidylethanolamine biosynthetic process"/>
    <property type="evidence" value="ECO:0007669"/>
    <property type="project" value="UniProtKB-UniPathway"/>
</dbReference>
<evidence type="ECO:0000256" key="3">
    <source>
        <dbReference type="ARBA" id="ARBA00022516"/>
    </source>
</evidence>
<keyword evidence="5" id="KW-0548">Nucleotidyltransferase</keyword>
<feature type="non-terminal residue" evidence="14">
    <location>
        <position position="1"/>
    </location>
</feature>
<dbReference type="GO" id="GO:0004306">
    <property type="term" value="F:ethanolamine-phosphate cytidylyltransferase activity"/>
    <property type="evidence" value="ECO:0007669"/>
    <property type="project" value="UniProtKB-EC"/>
</dbReference>
<keyword evidence="8" id="KW-1208">Phospholipid metabolism</keyword>
<dbReference type="UniPathway" id="UPA00558">
    <property type="reaction ID" value="UER00742"/>
</dbReference>
<gene>
    <name evidence="14" type="ORF">RFI_30940</name>
</gene>
<feature type="compositionally biased region" description="Acidic residues" evidence="12">
    <location>
        <begin position="141"/>
        <end position="150"/>
    </location>
</feature>
<protein>
    <recommendedName>
        <fullName evidence="10">ethanolamine-phosphate cytidylyltransferase</fullName>
        <ecNumber evidence="10">2.7.7.14</ecNumber>
    </recommendedName>
    <alternativeName>
        <fullName evidence="11">CTP:phosphoethanolamine cytidylyltransferase</fullName>
    </alternativeName>
</protein>
<keyword evidence="3" id="KW-0444">Lipid biosynthesis</keyword>
<dbReference type="Gene3D" id="3.40.50.620">
    <property type="entry name" value="HUPs"/>
    <property type="match status" value="2"/>
</dbReference>
<proteinExistence type="inferred from homology"/>
<dbReference type="OrthoDB" id="40021at2759"/>
<evidence type="ECO:0000259" key="13">
    <source>
        <dbReference type="Pfam" id="PF01467"/>
    </source>
</evidence>
<dbReference type="EMBL" id="ASPP01027131">
    <property type="protein sequence ID" value="ETO06452.1"/>
    <property type="molecule type" value="Genomic_DNA"/>
</dbReference>
<evidence type="ECO:0000313" key="15">
    <source>
        <dbReference type="Proteomes" id="UP000023152"/>
    </source>
</evidence>
<dbReference type="Pfam" id="PF01467">
    <property type="entry name" value="CTP_transf_like"/>
    <property type="match status" value="2"/>
</dbReference>
<dbReference type="PANTHER" id="PTHR45780:SF2">
    <property type="entry name" value="ETHANOLAMINE-PHOSPHATE CYTIDYLYLTRANSFERASE"/>
    <property type="match status" value="1"/>
</dbReference>
<dbReference type="NCBIfam" id="TIGR00125">
    <property type="entry name" value="cyt_tran_rel"/>
    <property type="match status" value="2"/>
</dbReference>
<dbReference type="SUPFAM" id="SSF52374">
    <property type="entry name" value="Nucleotidylyl transferase"/>
    <property type="match status" value="2"/>
</dbReference>
<feature type="domain" description="Cytidyltransferase-like" evidence="13">
    <location>
        <begin position="190"/>
        <end position="294"/>
    </location>
</feature>
<comment type="caution">
    <text evidence="14">The sequence shown here is derived from an EMBL/GenBank/DDBJ whole genome shotgun (WGS) entry which is preliminary data.</text>
</comment>
<feature type="compositionally biased region" description="Basic and acidic residues" evidence="12">
    <location>
        <begin position="130"/>
        <end position="140"/>
    </location>
</feature>
<accession>X6LZ87</accession>
<reference evidence="14 15" key="1">
    <citation type="journal article" date="2013" name="Curr. Biol.">
        <title>The Genome of the Foraminiferan Reticulomyxa filosa.</title>
        <authorList>
            <person name="Glockner G."/>
            <person name="Hulsmann N."/>
            <person name="Schleicher M."/>
            <person name="Noegel A.A."/>
            <person name="Eichinger L."/>
            <person name="Gallinger C."/>
            <person name="Pawlowski J."/>
            <person name="Sierra R."/>
            <person name="Euteneuer U."/>
            <person name="Pillet L."/>
            <person name="Moustafa A."/>
            <person name="Platzer M."/>
            <person name="Groth M."/>
            <person name="Szafranski K."/>
            <person name="Schliwa M."/>
        </authorList>
    </citation>
    <scope>NUCLEOTIDE SEQUENCE [LARGE SCALE GENOMIC DNA]</scope>
</reference>
<feature type="compositionally biased region" description="Basic residues" evidence="12">
    <location>
        <begin position="93"/>
        <end position="129"/>
    </location>
</feature>
<dbReference type="EC" id="2.7.7.14" evidence="10"/>
<evidence type="ECO:0000256" key="1">
    <source>
        <dbReference type="ARBA" id="ARBA00005189"/>
    </source>
</evidence>
<dbReference type="OMA" id="QCKYINA"/>
<evidence type="ECO:0000256" key="8">
    <source>
        <dbReference type="ARBA" id="ARBA00023264"/>
    </source>
</evidence>